<dbReference type="Gene3D" id="3.40.50.720">
    <property type="entry name" value="NAD(P)-binding Rossmann-like Domain"/>
    <property type="match status" value="1"/>
</dbReference>
<dbReference type="STRING" id="34508.A0A4U5NIC2"/>
<evidence type="ECO:0000256" key="1">
    <source>
        <dbReference type="ARBA" id="ARBA00023002"/>
    </source>
</evidence>
<dbReference type="InterPro" id="IPR036291">
    <property type="entry name" value="NAD(P)-bd_dom_sf"/>
</dbReference>
<comment type="caution">
    <text evidence="4">The sequence shown here is derived from an EMBL/GenBank/DDBJ whole genome shotgun (WGS) entry which is preliminary data.</text>
</comment>
<keyword evidence="3" id="KW-0812">Transmembrane</keyword>
<evidence type="ECO:0000256" key="3">
    <source>
        <dbReference type="SAM" id="Phobius"/>
    </source>
</evidence>
<evidence type="ECO:0000313" key="4">
    <source>
        <dbReference type="EMBL" id="TKR82596.1"/>
    </source>
</evidence>
<proteinExistence type="inferred from homology"/>
<organism evidence="4 5">
    <name type="scientific">Steinernema carpocapsae</name>
    <name type="common">Entomopathogenic nematode</name>
    <dbReference type="NCBI Taxonomy" id="34508"/>
    <lineage>
        <taxon>Eukaryota</taxon>
        <taxon>Metazoa</taxon>
        <taxon>Ecdysozoa</taxon>
        <taxon>Nematoda</taxon>
        <taxon>Chromadorea</taxon>
        <taxon>Rhabditida</taxon>
        <taxon>Tylenchina</taxon>
        <taxon>Panagrolaimomorpha</taxon>
        <taxon>Strongyloidoidea</taxon>
        <taxon>Steinernematidae</taxon>
        <taxon>Steinernema</taxon>
    </lineage>
</organism>
<dbReference type="PRINTS" id="PR00081">
    <property type="entry name" value="GDHRDH"/>
</dbReference>
<dbReference type="OrthoDB" id="191139at2759"/>
<name>A0A4U5NIC2_STECR</name>
<comment type="similarity">
    <text evidence="2">Belongs to the short-chain dehydrogenases/reductases (SDR) family.</text>
</comment>
<evidence type="ECO:0000256" key="2">
    <source>
        <dbReference type="RuleBase" id="RU000363"/>
    </source>
</evidence>
<dbReference type="PRINTS" id="PR00080">
    <property type="entry name" value="SDRFAMILY"/>
</dbReference>
<dbReference type="AlphaFoldDB" id="A0A4U5NIC2"/>
<keyword evidence="1" id="KW-0560">Oxidoreductase</keyword>
<reference evidence="4 5" key="2">
    <citation type="journal article" date="2019" name="G3 (Bethesda)">
        <title>Hybrid Assembly of the Genome of the Entomopathogenic Nematode Steinernema carpocapsae Identifies the X-Chromosome.</title>
        <authorList>
            <person name="Serra L."/>
            <person name="Macchietto M."/>
            <person name="Macias-Munoz A."/>
            <person name="McGill C.J."/>
            <person name="Rodriguez I.M."/>
            <person name="Rodriguez B."/>
            <person name="Murad R."/>
            <person name="Mortazavi A."/>
        </authorList>
    </citation>
    <scope>NUCLEOTIDE SEQUENCE [LARGE SCALE GENOMIC DNA]</scope>
    <source>
        <strain evidence="4 5">ALL</strain>
    </source>
</reference>
<dbReference type="Pfam" id="PF00106">
    <property type="entry name" value="adh_short"/>
    <property type="match status" value="1"/>
</dbReference>
<dbReference type="SUPFAM" id="SSF51735">
    <property type="entry name" value="NAD(P)-binding Rossmann-fold domains"/>
    <property type="match status" value="1"/>
</dbReference>
<keyword evidence="5" id="KW-1185">Reference proteome</keyword>
<evidence type="ECO:0000313" key="5">
    <source>
        <dbReference type="Proteomes" id="UP000298663"/>
    </source>
</evidence>
<dbReference type="PANTHER" id="PTHR43157:SF31">
    <property type="entry name" value="PHOSPHATIDYLINOSITOL-GLYCAN BIOSYNTHESIS CLASS F PROTEIN"/>
    <property type="match status" value="1"/>
</dbReference>
<keyword evidence="3" id="KW-0472">Membrane</keyword>
<keyword evidence="3" id="KW-1133">Transmembrane helix</keyword>
<dbReference type="Proteomes" id="UP000298663">
    <property type="component" value="Unassembled WGS sequence"/>
</dbReference>
<feature type="transmembrane region" description="Helical" evidence="3">
    <location>
        <begin position="12"/>
        <end position="32"/>
    </location>
</feature>
<dbReference type="GO" id="GO:0016491">
    <property type="term" value="F:oxidoreductase activity"/>
    <property type="evidence" value="ECO:0007669"/>
    <property type="project" value="UniProtKB-KW"/>
</dbReference>
<sequence>MEADGESFFDSMGIVPIGVLSFLGLFLLRRFFKGPQFSERVSAKGKVAVVTGANSGIGFQIARELNLKGAKVYMLCRNEERGNLAKRELAKLGCDATRLIVCAVDLADFSTIHRFANGFDEAALDILINNAGIMFCPKFQLTVDGHELTWQSNYLGHFLLTELLLPKLKSAPNGRIVNQSSALHLQGRMVTPEEADEKKNFDRFTPYNRSKLAQVMHARELTNCLRKEGVATVVINATHPGVVATELLRSTLADMTPIRQIWAPFRWFFFKTDKDGAQNALHVALSKRTANISGQYFADLKEKKANPIVDDSELCAKLYEYSLQTCLKK</sequence>
<dbReference type="EMBL" id="AZBU02000004">
    <property type="protein sequence ID" value="TKR82596.1"/>
    <property type="molecule type" value="Genomic_DNA"/>
</dbReference>
<protein>
    <submittedName>
        <fullName evidence="4">Uncharacterized protein</fullName>
    </submittedName>
</protein>
<reference evidence="4 5" key="1">
    <citation type="journal article" date="2015" name="Genome Biol.">
        <title>Comparative genomics of Steinernema reveals deeply conserved gene regulatory networks.</title>
        <authorList>
            <person name="Dillman A.R."/>
            <person name="Macchietto M."/>
            <person name="Porter C.F."/>
            <person name="Rogers A."/>
            <person name="Williams B."/>
            <person name="Antoshechkin I."/>
            <person name="Lee M.M."/>
            <person name="Goodwin Z."/>
            <person name="Lu X."/>
            <person name="Lewis E.E."/>
            <person name="Goodrich-Blair H."/>
            <person name="Stock S.P."/>
            <person name="Adams B.J."/>
            <person name="Sternberg P.W."/>
            <person name="Mortazavi A."/>
        </authorList>
    </citation>
    <scope>NUCLEOTIDE SEQUENCE [LARGE SCALE GENOMIC DNA]</scope>
    <source>
        <strain evidence="4 5">ALL</strain>
    </source>
</reference>
<dbReference type="PANTHER" id="PTHR43157">
    <property type="entry name" value="PHOSPHATIDYLINOSITOL-GLYCAN BIOSYNTHESIS CLASS F PROTEIN-RELATED"/>
    <property type="match status" value="1"/>
</dbReference>
<gene>
    <name evidence="4" type="ORF">L596_016293</name>
</gene>
<accession>A0A4U5NIC2</accession>
<dbReference type="InterPro" id="IPR002347">
    <property type="entry name" value="SDR_fam"/>
</dbReference>